<keyword evidence="5 14" id="KW-0521">NADP</keyword>
<dbReference type="GO" id="GO:0004362">
    <property type="term" value="F:glutathione-disulfide reductase (NADPH) activity"/>
    <property type="evidence" value="ECO:0007669"/>
    <property type="project" value="UniProtKB-EC"/>
</dbReference>
<feature type="binding site" evidence="11">
    <location>
        <position position="53"/>
    </location>
    <ligand>
        <name>FAD</name>
        <dbReference type="ChEBI" id="CHEBI:57692"/>
    </ligand>
</feature>
<dbReference type="InterPro" id="IPR036188">
    <property type="entry name" value="FAD/NAD-bd_sf"/>
</dbReference>
<evidence type="ECO:0000313" key="17">
    <source>
        <dbReference type="EMBL" id="RUS92593.1"/>
    </source>
</evidence>
<dbReference type="InterPro" id="IPR004099">
    <property type="entry name" value="Pyr_nucl-diS_OxRdtase_dimer"/>
</dbReference>
<dbReference type="InterPro" id="IPR023753">
    <property type="entry name" value="FAD/NAD-binding_dom"/>
</dbReference>
<keyword evidence="8 13" id="KW-0676">Redox-active center</keyword>
<dbReference type="Proteomes" id="UP000276103">
    <property type="component" value="Unassembled WGS sequence"/>
</dbReference>
<dbReference type="GO" id="GO:0005829">
    <property type="term" value="C:cytosol"/>
    <property type="evidence" value="ECO:0007669"/>
    <property type="project" value="TreeGrafter"/>
</dbReference>
<keyword evidence="11" id="KW-0547">Nucleotide-binding</keyword>
<evidence type="ECO:0000256" key="13">
    <source>
        <dbReference type="RuleBase" id="RU003691"/>
    </source>
</evidence>
<comment type="cofactor">
    <cofactor evidence="11">
        <name>FAD</name>
        <dbReference type="ChEBI" id="CHEBI:57692"/>
    </cofactor>
    <text evidence="11">Binds 1 FAD per subunit.</text>
</comment>
<evidence type="ECO:0000256" key="10">
    <source>
        <dbReference type="PIRSR" id="PIRSR000350-2"/>
    </source>
</evidence>
<comment type="similarity">
    <text evidence="1 13">Belongs to the class-I pyridine nucleotide-disulfide oxidoreductase family.</text>
</comment>
<dbReference type="InterPro" id="IPR016156">
    <property type="entry name" value="FAD/NAD-linked_Rdtase_dimer_sf"/>
</dbReference>
<comment type="caution">
    <text evidence="17">The sequence shown here is derived from an EMBL/GenBank/DDBJ whole genome shotgun (WGS) entry which is preliminary data.</text>
</comment>
<evidence type="ECO:0000256" key="3">
    <source>
        <dbReference type="ARBA" id="ARBA00022630"/>
    </source>
</evidence>
<comment type="function">
    <text evidence="14">Catalyzes the reduction of glutathione disulfide (GSSG) to reduced glutathione (GSH).</text>
</comment>
<dbReference type="PROSITE" id="PS00076">
    <property type="entry name" value="PYRIDINE_REDOX_1"/>
    <property type="match status" value="1"/>
</dbReference>
<feature type="binding site" evidence="11">
    <location>
        <position position="308"/>
    </location>
    <ligand>
        <name>FAD</name>
        <dbReference type="ChEBI" id="CHEBI:57692"/>
    </ligand>
</feature>
<dbReference type="NCBIfam" id="TIGR01424">
    <property type="entry name" value="gluta_reduc_2"/>
    <property type="match status" value="1"/>
</dbReference>
<dbReference type="Pfam" id="PF02852">
    <property type="entry name" value="Pyr_redox_dim"/>
    <property type="match status" value="1"/>
</dbReference>
<dbReference type="EC" id="1.8.1.7" evidence="14"/>
<feature type="active site" description="Proton acceptor" evidence="10">
    <location>
        <position position="442"/>
    </location>
</feature>
<keyword evidence="7" id="KW-1015">Disulfide bond</keyword>
<keyword evidence="18" id="KW-1185">Reference proteome</keyword>
<evidence type="ECO:0000256" key="6">
    <source>
        <dbReference type="ARBA" id="ARBA00023002"/>
    </source>
</evidence>
<keyword evidence="6 13" id="KW-0560">Oxidoreductase</keyword>
<evidence type="ECO:0000256" key="2">
    <source>
        <dbReference type="ARBA" id="ARBA00011738"/>
    </source>
</evidence>
<feature type="domain" description="FAD/NAD(P)-binding" evidence="16">
    <location>
        <begin position="7"/>
        <end position="323"/>
    </location>
</feature>
<dbReference type="GO" id="GO:0006749">
    <property type="term" value="P:glutathione metabolic process"/>
    <property type="evidence" value="ECO:0007669"/>
    <property type="project" value="InterPro"/>
</dbReference>
<evidence type="ECO:0000256" key="1">
    <source>
        <dbReference type="ARBA" id="ARBA00007532"/>
    </source>
</evidence>
<dbReference type="Gene3D" id="3.50.50.60">
    <property type="entry name" value="FAD/NAD(P)-binding domain"/>
    <property type="match status" value="2"/>
</dbReference>
<dbReference type="PRINTS" id="PR00411">
    <property type="entry name" value="PNDRDTASEI"/>
</dbReference>
<reference evidence="17 18" key="1">
    <citation type="journal article" date="2019" name="Genome Biol. Evol.">
        <title>Day and night: Metabolic profiles and evolutionary relationships of six axenic non-marine cyanobacteria.</title>
        <authorList>
            <person name="Will S.E."/>
            <person name="Henke P."/>
            <person name="Boedeker C."/>
            <person name="Huang S."/>
            <person name="Brinkmann H."/>
            <person name="Rohde M."/>
            <person name="Jarek M."/>
            <person name="Friedl T."/>
            <person name="Seufert S."/>
            <person name="Schumacher M."/>
            <person name="Overmann J."/>
            <person name="Neumann-Schaal M."/>
            <person name="Petersen J."/>
        </authorList>
    </citation>
    <scope>NUCLEOTIDE SEQUENCE [LARGE SCALE GENOMIC DNA]</scope>
    <source>
        <strain evidence="17 18">SAG 1403-4b</strain>
    </source>
</reference>
<protein>
    <recommendedName>
        <fullName evidence="14">Glutathione reductase</fullName>
        <shortName evidence="14">GRase</shortName>
        <ecNumber evidence="14">1.8.1.7</ecNumber>
    </recommendedName>
</protein>
<name>A0A433UFE2_ANAVA</name>
<dbReference type="Pfam" id="PF07992">
    <property type="entry name" value="Pyr_redox_2"/>
    <property type="match status" value="1"/>
</dbReference>
<dbReference type="InterPro" id="IPR046952">
    <property type="entry name" value="GSHR/TRXR-like"/>
</dbReference>
<dbReference type="Gene3D" id="3.30.390.30">
    <property type="match status" value="1"/>
</dbReference>
<feature type="binding site" evidence="11">
    <location>
        <position position="116"/>
    </location>
    <ligand>
        <name>FAD</name>
        <dbReference type="ChEBI" id="CHEBI:57692"/>
    </ligand>
</feature>
<evidence type="ECO:0000256" key="7">
    <source>
        <dbReference type="ARBA" id="ARBA00023157"/>
    </source>
</evidence>
<gene>
    <name evidence="17" type="ORF">DSM107003_49730</name>
</gene>
<evidence type="ECO:0000259" key="16">
    <source>
        <dbReference type="Pfam" id="PF07992"/>
    </source>
</evidence>
<comment type="subunit">
    <text evidence="2">Homodimer.</text>
</comment>
<dbReference type="GO" id="GO:0045454">
    <property type="term" value="P:cell redox homeostasis"/>
    <property type="evidence" value="ECO:0007669"/>
    <property type="project" value="InterPro"/>
</dbReference>
<sequence>MDMTYDFDLFVIGAGSGGIATARRAAEYGAKVGIAEFDRLGGTCVNRGCVPKKLMVYASHFSELFTDAQGYGWSAVESSVNWEKMITAVNNEVIRLNGIYQGMLDKSKIEVLQGHGKLVDAHTVIVGERQITADKILIAVGGYPVKPDIKGIEYAITSDDIFNLKEQPKRIVILGGGYIGAEFACILNGLGTEVTQIIRGEKILRGFDEDLQTEIQQAMSNHGIKIINKVQNIAIEKSAEGVKVTVSGAEGSEETIIADAVSLAATGRKPNTQKLGLENTKVQLNDDGSIIVDKYSCTDEENIYAVGDCSNKINLTPVAINEGRALADTVFGGKSRTMSYENIPTAIFTTPEAATVGLTEAEAREQYGEAVKIYRSRFRPMYYTLAGKDEKTMMKLVVDGNTDKVLGAHMVGTNAAEIIQGIAIALKMGATKANFDATVGIHPSSAEEFVTMR</sequence>
<feature type="binding site" evidence="11">
    <location>
        <position position="267"/>
    </location>
    <ligand>
        <name>NAD(+)</name>
        <dbReference type="ChEBI" id="CHEBI:57540"/>
    </ligand>
</feature>
<evidence type="ECO:0000256" key="4">
    <source>
        <dbReference type="ARBA" id="ARBA00022827"/>
    </source>
</evidence>
<feature type="binding site" evidence="11">
    <location>
        <begin position="175"/>
        <end position="182"/>
    </location>
    <ligand>
        <name>NAD(+)</name>
        <dbReference type="ChEBI" id="CHEBI:57540"/>
    </ligand>
</feature>
<keyword evidence="3 13" id="KW-0285">Flavoprotein</keyword>
<dbReference type="GO" id="GO:0050660">
    <property type="term" value="F:flavin adenine dinucleotide binding"/>
    <property type="evidence" value="ECO:0007669"/>
    <property type="project" value="InterPro"/>
</dbReference>
<evidence type="ECO:0000256" key="8">
    <source>
        <dbReference type="ARBA" id="ARBA00023284"/>
    </source>
</evidence>
<dbReference type="NCBIfam" id="NF004776">
    <property type="entry name" value="PRK06116.1"/>
    <property type="match status" value="1"/>
</dbReference>
<evidence type="ECO:0000256" key="11">
    <source>
        <dbReference type="PIRSR" id="PIRSR000350-3"/>
    </source>
</evidence>
<dbReference type="PIRSF" id="PIRSF000350">
    <property type="entry name" value="Mercury_reductase_MerA"/>
    <property type="match status" value="1"/>
</dbReference>
<evidence type="ECO:0000259" key="15">
    <source>
        <dbReference type="Pfam" id="PF02852"/>
    </source>
</evidence>
<dbReference type="InterPro" id="IPR006324">
    <property type="entry name" value="GSHR"/>
</dbReference>
<evidence type="ECO:0000256" key="5">
    <source>
        <dbReference type="ARBA" id="ARBA00022857"/>
    </source>
</evidence>
<keyword evidence="4 11" id="KW-0274">FAD</keyword>
<dbReference type="EMBL" id="RSCM01000026">
    <property type="protein sequence ID" value="RUS92593.1"/>
    <property type="molecule type" value="Genomic_DNA"/>
</dbReference>
<dbReference type="GO" id="GO:0034599">
    <property type="term" value="P:cellular response to oxidative stress"/>
    <property type="evidence" value="ECO:0007669"/>
    <property type="project" value="TreeGrafter"/>
</dbReference>
<dbReference type="SUPFAM" id="SSF55424">
    <property type="entry name" value="FAD/NAD-linked reductases, dimerisation (C-terminal) domain"/>
    <property type="match status" value="1"/>
</dbReference>
<dbReference type="SUPFAM" id="SSF51905">
    <property type="entry name" value="FAD/NAD(P)-binding domain"/>
    <property type="match status" value="1"/>
</dbReference>
<feature type="domain" description="Pyridine nucleotide-disulphide oxidoreductase dimerisation" evidence="15">
    <location>
        <begin position="343"/>
        <end position="452"/>
    </location>
</feature>
<evidence type="ECO:0000313" key="18">
    <source>
        <dbReference type="Proteomes" id="UP000276103"/>
    </source>
</evidence>
<proteinExistence type="inferred from homology"/>
<dbReference type="PRINTS" id="PR00368">
    <property type="entry name" value="FADPNR"/>
</dbReference>
<dbReference type="InterPro" id="IPR012999">
    <property type="entry name" value="Pyr_OxRdtase_I_AS"/>
</dbReference>
<dbReference type="PANTHER" id="PTHR42737:SF2">
    <property type="entry name" value="GLUTATHIONE REDUCTASE"/>
    <property type="match status" value="1"/>
</dbReference>
<dbReference type="GO" id="GO:0050661">
    <property type="term" value="F:NADP binding"/>
    <property type="evidence" value="ECO:0007669"/>
    <property type="project" value="InterPro"/>
</dbReference>
<evidence type="ECO:0000256" key="9">
    <source>
        <dbReference type="ARBA" id="ARBA00049142"/>
    </source>
</evidence>
<evidence type="ECO:0000256" key="12">
    <source>
        <dbReference type="PIRSR" id="PIRSR000350-4"/>
    </source>
</evidence>
<dbReference type="PANTHER" id="PTHR42737">
    <property type="entry name" value="GLUTATHIONE REDUCTASE"/>
    <property type="match status" value="1"/>
</dbReference>
<comment type="catalytic activity">
    <reaction evidence="9 14">
        <text>2 glutathione + NADP(+) = glutathione disulfide + NADPH + H(+)</text>
        <dbReference type="Rhea" id="RHEA:11740"/>
        <dbReference type="ChEBI" id="CHEBI:15378"/>
        <dbReference type="ChEBI" id="CHEBI:57783"/>
        <dbReference type="ChEBI" id="CHEBI:57925"/>
        <dbReference type="ChEBI" id="CHEBI:58297"/>
        <dbReference type="ChEBI" id="CHEBI:58349"/>
        <dbReference type="EC" id="1.8.1.7"/>
    </reaction>
</comment>
<feature type="disulfide bond" description="Redox-active" evidence="12">
    <location>
        <begin position="44"/>
        <end position="49"/>
    </location>
</feature>
<dbReference type="InterPro" id="IPR001100">
    <property type="entry name" value="Pyr_nuc-diS_OxRdtase"/>
</dbReference>
<dbReference type="AlphaFoldDB" id="A0A433UFE2"/>
<organism evidence="17 18">
    <name type="scientific">Trichormus variabilis SAG 1403-4b</name>
    <dbReference type="NCBI Taxonomy" id="447716"/>
    <lineage>
        <taxon>Bacteria</taxon>
        <taxon>Bacillati</taxon>
        <taxon>Cyanobacteriota</taxon>
        <taxon>Cyanophyceae</taxon>
        <taxon>Nostocales</taxon>
        <taxon>Nostocaceae</taxon>
        <taxon>Trichormus</taxon>
    </lineage>
</organism>
<keyword evidence="11" id="KW-0520">NAD</keyword>
<evidence type="ECO:0000256" key="14">
    <source>
        <dbReference type="RuleBase" id="RU365040"/>
    </source>
</evidence>
<accession>A0A433UFE2</accession>